<proteinExistence type="predicted"/>
<gene>
    <name evidence="1" type="ORF">R8Z58_12595</name>
</gene>
<organism evidence="1 2">
    <name type="scientific">Microbacterium arthrosphaerae</name>
    <dbReference type="NCBI Taxonomy" id="792652"/>
    <lineage>
        <taxon>Bacteria</taxon>
        <taxon>Bacillati</taxon>
        <taxon>Actinomycetota</taxon>
        <taxon>Actinomycetes</taxon>
        <taxon>Micrococcales</taxon>
        <taxon>Microbacteriaceae</taxon>
        <taxon>Microbacterium</taxon>
    </lineage>
</organism>
<protein>
    <submittedName>
        <fullName evidence="1">Uncharacterized protein</fullName>
    </submittedName>
</protein>
<evidence type="ECO:0000313" key="2">
    <source>
        <dbReference type="Proteomes" id="UP001283109"/>
    </source>
</evidence>
<accession>A0ABU4H4K8</accession>
<dbReference type="EMBL" id="JAWQEV010000004">
    <property type="protein sequence ID" value="MDW4573614.1"/>
    <property type="molecule type" value="Genomic_DNA"/>
</dbReference>
<keyword evidence="2" id="KW-1185">Reference proteome</keyword>
<name>A0ABU4H4K8_9MICO</name>
<reference evidence="1 2" key="1">
    <citation type="submission" date="2023-11" db="EMBL/GenBank/DDBJ databases">
        <title>Draft genome sequence of Microbacterium arthrosphaerae JCM 30492.</title>
        <authorList>
            <person name="Zhang G."/>
            <person name="Ding Y."/>
        </authorList>
    </citation>
    <scope>NUCLEOTIDE SEQUENCE [LARGE SCALE GENOMIC DNA]</scope>
    <source>
        <strain evidence="1 2">JCM 30492</strain>
    </source>
</reference>
<dbReference type="RefSeq" id="WP_318354136.1">
    <property type="nucleotide sequence ID" value="NZ_JAWQEV010000004.1"/>
</dbReference>
<sequence length="309" mass="34131">MTIPATRPVHTMDRLLLGDNQFFGINHMSEERARAQALRFRDTESIVDVIEVALQEGVRTLMCTTHERIAEVCDRIRDDPARYPGFRAYPCMPYAHKYANAVTENGMLGAMRSFLPDDGALDALLKGGRSLLRKDVEGLIPPLIDAEMKIFHGLRTPVIFLQNVVVDLLLGLGFDEAFAAFDRHVRERYGAEPGFITMNLPMLLDRLDTVGLENPVVCANINAMGFRMSGGVEAYERVLAERPFRPVAMSVFASGAIAPVPALEWIHEHARVESIVFGASSRSSIASTVAIARDLWGSIAAPDVVQQPQ</sequence>
<evidence type="ECO:0000313" key="1">
    <source>
        <dbReference type="EMBL" id="MDW4573614.1"/>
    </source>
</evidence>
<dbReference type="Proteomes" id="UP001283109">
    <property type="component" value="Unassembled WGS sequence"/>
</dbReference>
<comment type="caution">
    <text evidence="1">The sequence shown here is derived from an EMBL/GenBank/DDBJ whole genome shotgun (WGS) entry which is preliminary data.</text>
</comment>